<reference evidence="1 2" key="1">
    <citation type="submission" date="2024-03" db="EMBL/GenBank/DDBJ databases">
        <authorList>
            <person name="Gkanogiannis A."/>
            <person name="Becerra Lopez-Lavalle L."/>
        </authorList>
    </citation>
    <scope>NUCLEOTIDE SEQUENCE [LARGE SCALE GENOMIC DNA]</scope>
</reference>
<dbReference type="EMBL" id="OZ021738">
    <property type="protein sequence ID" value="CAK9319516.1"/>
    <property type="molecule type" value="Genomic_DNA"/>
</dbReference>
<accession>A0ABP0YGK8</accession>
<keyword evidence="2" id="KW-1185">Reference proteome</keyword>
<evidence type="ECO:0000313" key="2">
    <source>
        <dbReference type="Proteomes" id="UP001642487"/>
    </source>
</evidence>
<protein>
    <submittedName>
        <fullName evidence="1">Uncharacterized protein</fullName>
    </submittedName>
</protein>
<proteinExistence type="predicted"/>
<organism evidence="1 2">
    <name type="scientific">Citrullus colocynthis</name>
    <name type="common">colocynth</name>
    <dbReference type="NCBI Taxonomy" id="252529"/>
    <lineage>
        <taxon>Eukaryota</taxon>
        <taxon>Viridiplantae</taxon>
        <taxon>Streptophyta</taxon>
        <taxon>Embryophyta</taxon>
        <taxon>Tracheophyta</taxon>
        <taxon>Spermatophyta</taxon>
        <taxon>Magnoliopsida</taxon>
        <taxon>eudicotyledons</taxon>
        <taxon>Gunneridae</taxon>
        <taxon>Pentapetalae</taxon>
        <taxon>rosids</taxon>
        <taxon>fabids</taxon>
        <taxon>Cucurbitales</taxon>
        <taxon>Cucurbitaceae</taxon>
        <taxon>Benincaseae</taxon>
        <taxon>Citrullus</taxon>
    </lineage>
</organism>
<evidence type="ECO:0000313" key="1">
    <source>
        <dbReference type="EMBL" id="CAK9319516.1"/>
    </source>
</evidence>
<dbReference type="Proteomes" id="UP001642487">
    <property type="component" value="Chromosome 4"/>
</dbReference>
<gene>
    <name evidence="1" type="ORF">CITCOLO1_LOCUS11524</name>
</gene>
<feature type="non-terminal residue" evidence="1">
    <location>
        <position position="70"/>
    </location>
</feature>
<sequence>MPGSNLLDAEMLYWTQSSPLDARMLSFGCRQHLKSPLLHCWTQGWVVGGRVAPCQKKNSFLDASLASWTQ</sequence>
<name>A0ABP0YGK8_9ROSI</name>